<accession>A0A3M8Q956</accession>
<dbReference type="SUPFAM" id="SSF54631">
    <property type="entry name" value="CBS-domain pair"/>
    <property type="match status" value="1"/>
</dbReference>
<name>A0A3M8Q956_9GAMM</name>
<dbReference type="CDD" id="cd01948">
    <property type="entry name" value="EAL"/>
    <property type="match status" value="1"/>
</dbReference>
<reference evidence="3 4" key="1">
    <citation type="journal article" date="2012" name="Int. J. Syst. Evol. Microbiol.">
        <title>Marinomonas hwangdonensis sp. nov., isolated from seawater.</title>
        <authorList>
            <person name="Jung Y.T."/>
            <person name="Oh T.K."/>
            <person name="Yoon J.H."/>
        </authorList>
    </citation>
    <scope>NUCLEOTIDE SEQUENCE [LARGE SCALE GENOMIC DNA]</scope>
    <source>
        <strain evidence="3 4">HDW-15</strain>
    </source>
</reference>
<dbReference type="NCBIfam" id="TIGR00254">
    <property type="entry name" value="GGDEF"/>
    <property type="match status" value="1"/>
</dbReference>
<dbReference type="InterPro" id="IPR029787">
    <property type="entry name" value="Nucleotide_cyclase"/>
</dbReference>
<dbReference type="OrthoDB" id="1673646at2"/>
<dbReference type="InterPro" id="IPR043128">
    <property type="entry name" value="Rev_trsase/Diguanyl_cyclase"/>
</dbReference>
<dbReference type="Pfam" id="PF00563">
    <property type="entry name" value="EAL"/>
    <property type="match status" value="1"/>
</dbReference>
<gene>
    <name evidence="3" type="ORF">EBI00_00110</name>
</gene>
<evidence type="ECO:0000259" key="1">
    <source>
        <dbReference type="PROSITE" id="PS50883"/>
    </source>
</evidence>
<dbReference type="Pfam" id="PF00990">
    <property type="entry name" value="GGDEF"/>
    <property type="match status" value="1"/>
</dbReference>
<dbReference type="RefSeq" id="WP_123093898.1">
    <property type="nucleotide sequence ID" value="NZ_RIZG01000001.1"/>
</dbReference>
<dbReference type="InterPro" id="IPR000160">
    <property type="entry name" value="GGDEF_dom"/>
</dbReference>
<evidence type="ECO:0000313" key="4">
    <source>
        <dbReference type="Proteomes" id="UP000280507"/>
    </source>
</evidence>
<feature type="domain" description="EAL" evidence="1">
    <location>
        <begin position="3"/>
        <end position="253"/>
    </location>
</feature>
<evidence type="ECO:0000313" key="3">
    <source>
        <dbReference type="EMBL" id="RNF52565.1"/>
    </source>
</evidence>
<dbReference type="PROSITE" id="PS50887">
    <property type="entry name" value="GGDEF"/>
    <property type="match status" value="1"/>
</dbReference>
<dbReference type="EMBL" id="RIZG01000001">
    <property type="protein sequence ID" value="RNF52565.1"/>
    <property type="molecule type" value="Genomic_DNA"/>
</dbReference>
<dbReference type="Proteomes" id="UP000280507">
    <property type="component" value="Unassembled WGS sequence"/>
</dbReference>
<dbReference type="PANTHER" id="PTHR33121:SF76">
    <property type="entry name" value="SIGNALING PROTEIN"/>
    <property type="match status" value="1"/>
</dbReference>
<keyword evidence="4" id="KW-1185">Reference proteome</keyword>
<dbReference type="Gene3D" id="3.30.70.270">
    <property type="match status" value="1"/>
</dbReference>
<organism evidence="3 4">
    <name type="scientific">Marinomonas hwangdonensis</name>
    <dbReference type="NCBI Taxonomy" id="1053647"/>
    <lineage>
        <taxon>Bacteria</taxon>
        <taxon>Pseudomonadati</taxon>
        <taxon>Pseudomonadota</taxon>
        <taxon>Gammaproteobacteria</taxon>
        <taxon>Oceanospirillales</taxon>
        <taxon>Oceanospirillaceae</taxon>
        <taxon>Marinomonas</taxon>
    </lineage>
</organism>
<dbReference type="SMART" id="SM00052">
    <property type="entry name" value="EAL"/>
    <property type="match status" value="1"/>
</dbReference>
<dbReference type="GO" id="GO:0071111">
    <property type="term" value="F:cyclic-guanylate-specific phosphodiesterase activity"/>
    <property type="evidence" value="ECO:0007669"/>
    <property type="project" value="InterPro"/>
</dbReference>
<dbReference type="InterPro" id="IPR050706">
    <property type="entry name" value="Cyclic-di-GMP_PDE-like"/>
</dbReference>
<dbReference type="PROSITE" id="PS50883">
    <property type="entry name" value="EAL"/>
    <property type="match status" value="1"/>
</dbReference>
<dbReference type="InterPro" id="IPR046342">
    <property type="entry name" value="CBS_dom_sf"/>
</dbReference>
<dbReference type="Gene3D" id="3.20.20.450">
    <property type="entry name" value="EAL domain"/>
    <property type="match status" value="1"/>
</dbReference>
<dbReference type="AlphaFoldDB" id="A0A3M8Q956"/>
<dbReference type="CDD" id="cd01949">
    <property type="entry name" value="GGDEF"/>
    <property type="match status" value="1"/>
</dbReference>
<dbReference type="InterPro" id="IPR001633">
    <property type="entry name" value="EAL_dom"/>
</dbReference>
<dbReference type="SMART" id="SM00267">
    <property type="entry name" value="GGDEF"/>
    <property type="match status" value="1"/>
</dbReference>
<protein>
    <submittedName>
        <fullName evidence="3">GGDEF domain-containing protein</fullName>
    </submittedName>
</protein>
<proteinExistence type="predicted"/>
<dbReference type="PANTHER" id="PTHR33121">
    <property type="entry name" value="CYCLIC DI-GMP PHOSPHODIESTERASE PDEF"/>
    <property type="match status" value="1"/>
</dbReference>
<feature type="domain" description="GGDEF" evidence="2">
    <location>
        <begin position="429"/>
        <end position="580"/>
    </location>
</feature>
<dbReference type="SUPFAM" id="SSF55073">
    <property type="entry name" value="Nucleotide cyclase"/>
    <property type="match status" value="1"/>
</dbReference>
<sequence length="590" mass="66476">MSPLDQNTLLEKIITEGLITPYFQPIYDLSNGEIYGHEALSRGPKNSALFSPDPLFTLAQQQGKLHKLELLCREKALSKFAQLALPGRLFLNVSASLLSSPDHQSGMTLAILKDLGLNQKDIVIELSEQHPYDHNGLPRSSVDHYREMGFQVAIDDLGVGYSGLQLWSELQPDIVKIDKHFIKDIDKDEIKREFVRSILTISQRLSCMLIAEGIETQQELDQLIEIGVTLGQGYFLGRPTENPAFSTHSYLIKQAQRRSQFLEDHAETVQTLCRPSPTLNEKSLLTEASLYFKNQPGLIALPIVDQDNRPLGVLRRYQLHELFSTPYGRALYEHKPVTHLLCHQVLIVESNVSLSNVSALVTDQETDTLNNEIIIVREGQFIGTGHLRDLLKRITELKIQNATYSNPLTLLPGNVPIHREVSRRLAADEDFYVAYFDLNDFKPFNDFFGYSKGDAVIQLVGALIKDGVSSENNFIGHIGGDDFVVIFGEQEWPSQCDTILRKFEQKVREFYPEDTLRDGGVWTKNRHGEMLFHPILSLAIGVVHPDAKQCSNHHQVAELAAQAKKLAKQKGGNHVYFQPHSGRSSELLPQ</sequence>
<comment type="caution">
    <text evidence="3">The sequence shown here is derived from an EMBL/GenBank/DDBJ whole genome shotgun (WGS) entry which is preliminary data.</text>
</comment>
<dbReference type="SUPFAM" id="SSF141868">
    <property type="entry name" value="EAL domain-like"/>
    <property type="match status" value="1"/>
</dbReference>
<dbReference type="InterPro" id="IPR035919">
    <property type="entry name" value="EAL_sf"/>
</dbReference>
<evidence type="ECO:0000259" key="2">
    <source>
        <dbReference type="PROSITE" id="PS50887"/>
    </source>
</evidence>